<evidence type="ECO:0000313" key="2">
    <source>
        <dbReference type="Proteomes" id="UP000253919"/>
    </source>
</evidence>
<keyword evidence="2" id="KW-1185">Reference proteome</keyword>
<protein>
    <submittedName>
        <fullName evidence="1">Uncharacterized protein</fullName>
    </submittedName>
</protein>
<accession>A0A369QJN9</accession>
<reference evidence="1 2" key="1">
    <citation type="submission" date="2018-04" db="EMBL/GenBank/DDBJ databases">
        <title>Adhaeribacter sp. HMF7616 genome sequencing and assembly.</title>
        <authorList>
            <person name="Kang H."/>
            <person name="Kang J."/>
            <person name="Cha I."/>
            <person name="Kim H."/>
            <person name="Joh K."/>
        </authorList>
    </citation>
    <scope>NUCLEOTIDE SEQUENCE [LARGE SCALE GENOMIC DNA]</scope>
    <source>
        <strain evidence="1 2">HMF7616</strain>
    </source>
</reference>
<gene>
    <name evidence="1" type="ORF">AHMF7616_01082</name>
</gene>
<dbReference type="RefSeq" id="WP_115371930.1">
    <property type="nucleotide sequence ID" value="NZ_QASA01000001.1"/>
</dbReference>
<sequence length="120" mass="14105">MEKLLDYHDASINKIEYSLDKNELVIGIETYDDLPYDLYFTGVIGWSFSSFEVQNHLLDFRIYDSISLPSYLIEDYEVEQVYLELMNTKKGYFFELDPATGMGGYIIAINFKVEKRDKLK</sequence>
<evidence type="ECO:0000313" key="1">
    <source>
        <dbReference type="EMBL" id="RDC62488.1"/>
    </source>
</evidence>
<dbReference type="AlphaFoldDB" id="A0A369QJN9"/>
<name>A0A369QJN9_9BACT</name>
<proteinExistence type="predicted"/>
<dbReference type="OrthoDB" id="1494657at2"/>
<dbReference type="Proteomes" id="UP000253919">
    <property type="component" value="Unassembled WGS sequence"/>
</dbReference>
<dbReference type="EMBL" id="QASA01000001">
    <property type="protein sequence ID" value="RDC62488.1"/>
    <property type="molecule type" value="Genomic_DNA"/>
</dbReference>
<organism evidence="1 2">
    <name type="scientific">Adhaeribacter pallidiroseus</name>
    <dbReference type="NCBI Taxonomy" id="2072847"/>
    <lineage>
        <taxon>Bacteria</taxon>
        <taxon>Pseudomonadati</taxon>
        <taxon>Bacteroidota</taxon>
        <taxon>Cytophagia</taxon>
        <taxon>Cytophagales</taxon>
        <taxon>Hymenobacteraceae</taxon>
        <taxon>Adhaeribacter</taxon>
    </lineage>
</organism>
<comment type="caution">
    <text evidence="1">The sequence shown here is derived from an EMBL/GenBank/DDBJ whole genome shotgun (WGS) entry which is preliminary data.</text>
</comment>